<dbReference type="Proteomes" id="UP000006729">
    <property type="component" value="Chromosome 17"/>
</dbReference>
<comment type="caution">
    <text evidence="1">The sequence shown here is derived from an EMBL/GenBank/DDBJ whole genome shotgun (WGS) entry which is preliminary data.</text>
</comment>
<proteinExistence type="predicted"/>
<keyword evidence="2" id="KW-1185">Reference proteome</keyword>
<name>A0ACC0RS97_POPTR</name>
<dbReference type="EMBL" id="CM009306">
    <property type="protein sequence ID" value="KAI9379817.1"/>
    <property type="molecule type" value="Genomic_DNA"/>
</dbReference>
<accession>A0ACC0RS97</accession>
<organism evidence="1 2">
    <name type="scientific">Populus trichocarpa</name>
    <name type="common">Western balsam poplar</name>
    <name type="synonym">Populus balsamifera subsp. trichocarpa</name>
    <dbReference type="NCBI Taxonomy" id="3694"/>
    <lineage>
        <taxon>Eukaryota</taxon>
        <taxon>Viridiplantae</taxon>
        <taxon>Streptophyta</taxon>
        <taxon>Embryophyta</taxon>
        <taxon>Tracheophyta</taxon>
        <taxon>Spermatophyta</taxon>
        <taxon>Magnoliopsida</taxon>
        <taxon>eudicotyledons</taxon>
        <taxon>Gunneridae</taxon>
        <taxon>Pentapetalae</taxon>
        <taxon>rosids</taxon>
        <taxon>fabids</taxon>
        <taxon>Malpighiales</taxon>
        <taxon>Salicaceae</taxon>
        <taxon>Saliceae</taxon>
        <taxon>Populus</taxon>
    </lineage>
</organism>
<reference evidence="1 2" key="1">
    <citation type="journal article" date="2006" name="Science">
        <title>The genome of black cottonwood, Populus trichocarpa (Torr. &amp; Gray).</title>
        <authorList>
            <person name="Tuskan G.A."/>
            <person name="Difazio S."/>
            <person name="Jansson S."/>
            <person name="Bohlmann J."/>
            <person name="Grigoriev I."/>
            <person name="Hellsten U."/>
            <person name="Putnam N."/>
            <person name="Ralph S."/>
            <person name="Rombauts S."/>
            <person name="Salamov A."/>
            <person name="Schein J."/>
            <person name="Sterck L."/>
            <person name="Aerts A."/>
            <person name="Bhalerao R.R."/>
            <person name="Bhalerao R.P."/>
            <person name="Blaudez D."/>
            <person name="Boerjan W."/>
            <person name="Brun A."/>
            <person name="Brunner A."/>
            <person name="Busov V."/>
            <person name="Campbell M."/>
            <person name="Carlson J."/>
            <person name="Chalot M."/>
            <person name="Chapman J."/>
            <person name="Chen G.L."/>
            <person name="Cooper D."/>
            <person name="Coutinho P.M."/>
            <person name="Couturier J."/>
            <person name="Covert S."/>
            <person name="Cronk Q."/>
            <person name="Cunningham R."/>
            <person name="Davis J."/>
            <person name="Degroeve S."/>
            <person name="Dejardin A."/>
            <person name="Depamphilis C."/>
            <person name="Detter J."/>
            <person name="Dirks B."/>
            <person name="Dubchak I."/>
            <person name="Duplessis S."/>
            <person name="Ehlting J."/>
            <person name="Ellis B."/>
            <person name="Gendler K."/>
            <person name="Goodstein D."/>
            <person name="Gribskov M."/>
            <person name="Grimwood J."/>
            <person name="Groover A."/>
            <person name="Gunter L."/>
            <person name="Hamberger B."/>
            <person name="Heinze B."/>
            <person name="Helariutta Y."/>
            <person name="Henrissat B."/>
            <person name="Holligan D."/>
            <person name="Holt R."/>
            <person name="Huang W."/>
            <person name="Islam-Faridi N."/>
            <person name="Jones S."/>
            <person name="Jones-Rhoades M."/>
            <person name="Jorgensen R."/>
            <person name="Joshi C."/>
            <person name="Kangasjarvi J."/>
            <person name="Karlsson J."/>
            <person name="Kelleher C."/>
            <person name="Kirkpatrick R."/>
            <person name="Kirst M."/>
            <person name="Kohler A."/>
            <person name="Kalluri U."/>
            <person name="Larimer F."/>
            <person name="Leebens-Mack J."/>
            <person name="Leple J.C."/>
            <person name="Locascio P."/>
            <person name="Lou Y."/>
            <person name="Lucas S."/>
            <person name="Martin F."/>
            <person name="Montanini B."/>
            <person name="Napoli C."/>
            <person name="Nelson D.R."/>
            <person name="Nelson C."/>
            <person name="Nieminen K."/>
            <person name="Nilsson O."/>
            <person name="Pereda V."/>
            <person name="Peter G."/>
            <person name="Philippe R."/>
            <person name="Pilate G."/>
            <person name="Poliakov A."/>
            <person name="Razumovskaya J."/>
            <person name="Richardson P."/>
            <person name="Rinaldi C."/>
            <person name="Ritland K."/>
            <person name="Rouze P."/>
            <person name="Ryaboy D."/>
            <person name="Schmutz J."/>
            <person name="Schrader J."/>
            <person name="Segerman B."/>
            <person name="Shin H."/>
            <person name="Siddiqui A."/>
            <person name="Sterky F."/>
            <person name="Terry A."/>
            <person name="Tsai C.J."/>
            <person name="Uberbacher E."/>
            <person name="Unneberg P."/>
            <person name="Vahala J."/>
            <person name="Wall K."/>
            <person name="Wessler S."/>
            <person name="Yang G."/>
            <person name="Yin T."/>
            <person name="Douglas C."/>
            <person name="Marra M."/>
            <person name="Sandberg G."/>
            <person name="Van de Peer Y."/>
            <person name="Rokhsar D."/>
        </authorList>
    </citation>
    <scope>NUCLEOTIDE SEQUENCE [LARGE SCALE GENOMIC DNA]</scope>
    <source>
        <strain evidence="2">cv. Nisqually</strain>
    </source>
</reference>
<protein>
    <submittedName>
        <fullName evidence="1">Uncharacterized protein</fullName>
    </submittedName>
</protein>
<evidence type="ECO:0000313" key="1">
    <source>
        <dbReference type="EMBL" id="KAI9379817.1"/>
    </source>
</evidence>
<sequence>MEWKANSLGDHRSYLSGHFLRFLIISSHSIKFWLYISLSSLFMTNTMLLRVNSIFCHSPIFLEEILHYGSQSGMCSSSLSILYHIVIKSGHIDISSFTALLGIVYLFILDSVSLSTAFSIEFVLVIL</sequence>
<evidence type="ECO:0000313" key="2">
    <source>
        <dbReference type="Proteomes" id="UP000006729"/>
    </source>
</evidence>
<gene>
    <name evidence="1" type="ORF">POPTR_017G145400v4</name>
</gene>